<feature type="domain" description="Thioredoxin" evidence="2">
    <location>
        <begin position="14"/>
        <end position="143"/>
    </location>
</feature>
<feature type="chain" id="PRO_5036885047" evidence="1">
    <location>
        <begin position="23"/>
        <end position="143"/>
    </location>
</feature>
<reference evidence="3" key="1">
    <citation type="submission" date="2020-11" db="EMBL/GenBank/DDBJ databases">
        <title>Bacterial whole genome sequence for Panacibacter sp. DH6.</title>
        <authorList>
            <person name="Le V."/>
            <person name="Ko S."/>
            <person name="Ahn C.-Y."/>
            <person name="Oh H.-M."/>
        </authorList>
    </citation>
    <scope>NUCLEOTIDE SEQUENCE</scope>
    <source>
        <strain evidence="3">DH6</strain>
    </source>
</reference>
<evidence type="ECO:0000313" key="3">
    <source>
        <dbReference type="EMBL" id="MBG9377295.1"/>
    </source>
</evidence>
<dbReference type="AlphaFoldDB" id="A0A931E452"/>
<dbReference type="EMBL" id="JADWYR010000002">
    <property type="protein sequence ID" value="MBG9377295.1"/>
    <property type="molecule type" value="Genomic_DNA"/>
</dbReference>
<feature type="signal peptide" evidence="1">
    <location>
        <begin position="1"/>
        <end position="22"/>
    </location>
</feature>
<accession>A0A931E452</accession>
<dbReference type="Pfam" id="PF00085">
    <property type="entry name" value="Thioredoxin"/>
    <property type="match status" value="1"/>
</dbReference>
<gene>
    <name evidence="3" type="ORF">I5907_13720</name>
</gene>
<dbReference type="Gene3D" id="3.40.30.10">
    <property type="entry name" value="Glutaredoxin"/>
    <property type="match status" value="1"/>
</dbReference>
<organism evidence="3 4">
    <name type="scientific">Panacibacter microcysteis</name>
    <dbReference type="NCBI Taxonomy" id="2793269"/>
    <lineage>
        <taxon>Bacteria</taxon>
        <taxon>Pseudomonadati</taxon>
        <taxon>Bacteroidota</taxon>
        <taxon>Chitinophagia</taxon>
        <taxon>Chitinophagales</taxon>
        <taxon>Chitinophagaceae</taxon>
        <taxon>Panacibacter</taxon>
    </lineage>
</organism>
<dbReference type="Proteomes" id="UP000628448">
    <property type="component" value="Unassembled WGS sequence"/>
</dbReference>
<sequence length="143" mass="16129">MQQLKATSLFVLMILASIIANAQSGVTFLANGNLRTVFENAKAEKKLVFLEVYAPDCSHCLQLEAAFKDAKVAKFYNEHFTSYKMDMYKVETQAFLQKQKVYVSTTPTLLFYNADVKIIYQVTLTEARLTAAALLEEAKKVVK</sequence>
<comment type="caution">
    <text evidence="3">The sequence shown here is derived from an EMBL/GenBank/DDBJ whole genome shotgun (WGS) entry which is preliminary data.</text>
</comment>
<proteinExistence type="predicted"/>
<dbReference type="RefSeq" id="WP_196991385.1">
    <property type="nucleotide sequence ID" value="NZ_JADWYR010000002.1"/>
</dbReference>
<evidence type="ECO:0000313" key="4">
    <source>
        <dbReference type="Proteomes" id="UP000628448"/>
    </source>
</evidence>
<protein>
    <submittedName>
        <fullName evidence="3">DUF255 domain-containing protein</fullName>
    </submittedName>
</protein>
<name>A0A931E452_9BACT</name>
<keyword evidence="1" id="KW-0732">Signal</keyword>
<keyword evidence="4" id="KW-1185">Reference proteome</keyword>
<evidence type="ECO:0000256" key="1">
    <source>
        <dbReference type="SAM" id="SignalP"/>
    </source>
</evidence>
<evidence type="ECO:0000259" key="2">
    <source>
        <dbReference type="PROSITE" id="PS51352"/>
    </source>
</evidence>
<dbReference type="InterPro" id="IPR013766">
    <property type="entry name" value="Thioredoxin_domain"/>
</dbReference>
<dbReference type="PROSITE" id="PS51352">
    <property type="entry name" value="THIOREDOXIN_2"/>
    <property type="match status" value="1"/>
</dbReference>
<dbReference type="SUPFAM" id="SSF52833">
    <property type="entry name" value="Thioredoxin-like"/>
    <property type="match status" value="1"/>
</dbReference>
<dbReference type="InterPro" id="IPR036249">
    <property type="entry name" value="Thioredoxin-like_sf"/>
</dbReference>